<dbReference type="EMBL" id="JTHE02000002">
    <property type="protein sequence ID" value="NEV65637.1"/>
    <property type="molecule type" value="Genomic_DNA"/>
</dbReference>
<accession>A0A0C1YAH4</accession>
<organism evidence="1">
    <name type="scientific">Lyngbya confervoides BDU141951</name>
    <dbReference type="NCBI Taxonomy" id="1574623"/>
    <lineage>
        <taxon>Bacteria</taxon>
        <taxon>Bacillati</taxon>
        <taxon>Cyanobacteriota</taxon>
        <taxon>Cyanophyceae</taxon>
        <taxon>Oscillatoriophycideae</taxon>
        <taxon>Oscillatoriales</taxon>
        <taxon>Microcoleaceae</taxon>
        <taxon>Lyngbya</taxon>
    </lineage>
</organism>
<comment type="caution">
    <text evidence="1">The sequence shown here is derived from an EMBL/GenBank/DDBJ whole genome shotgun (WGS) entry which is preliminary data.</text>
</comment>
<evidence type="ECO:0000313" key="1">
    <source>
        <dbReference type="EMBL" id="NEV65637.1"/>
    </source>
</evidence>
<protein>
    <submittedName>
        <fullName evidence="1">PepSY domain-containing protein</fullName>
    </submittedName>
</protein>
<reference evidence="1" key="1">
    <citation type="submission" date="2014-11" db="EMBL/GenBank/DDBJ databases">
        <authorList>
            <person name="Malar M.C."/>
            <person name="Sen D."/>
            <person name="Tripathy S."/>
        </authorList>
    </citation>
    <scope>NUCLEOTIDE SEQUENCE</scope>
    <source>
        <strain evidence="1">BDU141951</strain>
    </source>
</reference>
<dbReference type="AlphaFoldDB" id="A0A0C1YAH4"/>
<proteinExistence type="predicted"/>
<gene>
    <name evidence="1" type="ORF">QQ91_000715</name>
</gene>
<name>A0A0C1YAH4_9CYAN</name>
<reference evidence="1" key="2">
    <citation type="journal article" date="2015" name="Genome Announc.">
        <title>Draft Genome Sequence of Filamentous Marine Cyanobacterium Lyngbya confervoides Strain BDU141951.</title>
        <authorList>
            <person name="Chandrababunaidu M.M."/>
            <person name="Sen D."/>
            <person name="Tripathy S."/>
        </authorList>
    </citation>
    <scope>NUCLEOTIDE SEQUENCE</scope>
    <source>
        <strain evidence="1">BDU141951</strain>
    </source>
</reference>
<reference evidence="1" key="3">
    <citation type="submission" date="2020-02" db="EMBL/GenBank/DDBJ databases">
        <authorList>
            <person name="Sarangi A.N."/>
            <person name="Ghosh S."/>
            <person name="Mukherjee M."/>
            <person name="Tripathy S."/>
        </authorList>
    </citation>
    <scope>NUCLEOTIDE SEQUENCE</scope>
    <source>
        <strain evidence="1">BDU141951</strain>
    </source>
</reference>
<sequence length="95" mass="10869">MNRLQVRQLHRFLAPIMMVPLLLTLTTGMLFQLAIALGKGSDFVWLLALHRGKFGSINLELVYPFLNGLGLLTLVVTGILMWWRGPRSRRRSLRP</sequence>